<reference evidence="2 3" key="1">
    <citation type="journal article" date="2014" name="Appl. Environ. Microbiol.">
        <title>Elucidation of insertion elements encoded on plasmids and in vitro construction of shuttle vectors from the toxic cyanobacterium Planktothrix.</title>
        <authorList>
            <person name="Christiansen G."/>
            <person name="Goesmann A."/>
            <person name="Kurmayer R."/>
        </authorList>
    </citation>
    <scope>NUCLEOTIDE SEQUENCE [LARGE SCALE GENOMIC DNA]</scope>
    <source>
        <strain evidence="2 3">NIVA-CYA 126/8</strain>
    </source>
</reference>
<feature type="transmembrane region" description="Helical" evidence="1">
    <location>
        <begin position="72"/>
        <end position="90"/>
    </location>
</feature>
<gene>
    <name evidence="2" type="ORF">A19Y_2522</name>
</gene>
<dbReference type="EMBL" id="CM002803">
    <property type="protein sequence ID" value="KEI67417.1"/>
    <property type="molecule type" value="Genomic_DNA"/>
</dbReference>
<name>A0A073CHP5_PLAA1</name>
<protein>
    <submittedName>
        <fullName evidence="2">Uncharacterized protein</fullName>
    </submittedName>
</protein>
<dbReference type="PATRIC" id="fig|388467.6.peg.2465"/>
<dbReference type="eggNOG" id="COG1835">
    <property type="taxonomic scope" value="Bacteria"/>
</dbReference>
<organism evidence="2 3">
    <name type="scientific">Planktothrix agardhii (strain NIVA-CYA 126/8)</name>
    <dbReference type="NCBI Taxonomy" id="388467"/>
    <lineage>
        <taxon>Bacteria</taxon>
        <taxon>Bacillati</taxon>
        <taxon>Cyanobacteriota</taxon>
        <taxon>Cyanophyceae</taxon>
        <taxon>Oscillatoriophycideae</taxon>
        <taxon>Oscillatoriales</taxon>
        <taxon>Microcoleaceae</taxon>
        <taxon>Planktothrix</taxon>
    </lineage>
</organism>
<dbReference type="RefSeq" id="WP_042154509.1">
    <property type="nucleotide sequence ID" value="NZ_CM002803.1"/>
</dbReference>
<feature type="transmembrane region" description="Helical" evidence="1">
    <location>
        <begin position="16"/>
        <end position="34"/>
    </location>
</feature>
<evidence type="ECO:0000256" key="1">
    <source>
        <dbReference type="SAM" id="Phobius"/>
    </source>
</evidence>
<evidence type="ECO:0000313" key="3">
    <source>
        <dbReference type="Proteomes" id="UP000027395"/>
    </source>
</evidence>
<dbReference type="HOGENOM" id="CLU_1676232_0_0_3"/>
<feature type="transmembrane region" description="Helical" evidence="1">
    <location>
        <begin position="126"/>
        <end position="144"/>
    </location>
</feature>
<dbReference type="Proteomes" id="UP000027395">
    <property type="component" value="Chromosome"/>
</dbReference>
<keyword evidence="3" id="KW-1185">Reference proteome</keyword>
<evidence type="ECO:0000313" key="2">
    <source>
        <dbReference type="EMBL" id="KEI67417.1"/>
    </source>
</evidence>
<accession>A0A073CHP5</accession>
<feature type="transmembrane region" description="Helical" evidence="1">
    <location>
        <begin position="102"/>
        <end position="120"/>
    </location>
</feature>
<dbReference type="STRING" id="388467.A19Y_2522"/>
<proteinExistence type="predicted"/>
<sequence length="157" mass="17659">MTTTSLPQPYTRLSELLPSLKAIAILWIVLYHIWAYTKGYLKFSEITEIFTGNGLKGLAEGFLNLFCSMGEQGVHIFLIASGFGLATSWWRSYQKTPNNSNIIALIPFWIGMSFISFYWLRLFLVVAIACFLGGLFDIAGNWIIKKGLKNSLFSSAK</sequence>
<dbReference type="AlphaFoldDB" id="A0A073CHP5"/>
<keyword evidence="1" id="KW-0472">Membrane</keyword>
<keyword evidence="1" id="KW-1133">Transmembrane helix</keyword>
<dbReference type="GeneID" id="77289015"/>
<keyword evidence="1" id="KW-0812">Transmembrane</keyword>